<evidence type="ECO:0000313" key="1">
    <source>
        <dbReference type="EMBL" id="ABB04498.1"/>
    </source>
</evidence>
<protein>
    <submittedName>
        <fullName evidence="1">Uncharacterized protein</fullName>
    </submittedName>
</protein>
<accession>Q2Q5S8</accession>
<proteinExistence type="predicted"/>
<sequence length="279" mass="30443">MLDHRRSKLVAALRRLPGAAAVQGHLQVAGAERVAPRSGIHHALRRQRDRRHLKPLPLQIEHQTGIRAAFDNDLAYAERLRARHYLFNRLLAPQQFFVIQRQKGDVGAGQHLAVGLLSFLTAWPQTRAVVVVEDHLFSVGATAAQQRQQLRAVGRREDRKANAAEVQVIELRQPRAQCVGLRSSKPIAGGGVIAPIVESAFAGGVGFDHVQARQLVVELLNQPGLDLLLPPGHLAAEAVGAERSDVIHLQRLFRHLAGEVYGGVEGIAAKAARQLCALL</sequence>
<dbReference type="EMBL" id="DQ191959">
    <property type="protein sequence ID" value="ABB04498.1"/>
    <property type="molecule type" value="Genomic_DNA"/>
</dbReference>
<organism evidence="1">
    <name type="scientific">Serratia marcescens</name>
    <dbReference type="NCBI Taxonomy" id="615"/>
    <lineage>
        <taxon>Bacteria</taxon>
        <taxon>Pseudomonadati</taxon>
        <taxon>Pseudomonadota</taxon>
        <taxon>Gammaproteobacteria</taxon>
        <taxon>Enterobacterales</taxon>
        <taxon>Yersiniaceae</taxon>
        <taxon>Serratia</taxon>
    </lineage>
</organism>
<name>Q2Q5S8_SERMA</name>
<reference evidence="1" key="1">
    <citation type="submission" date="2005-09" db="EMBL/GenBank/DDBJ databases">
        <title>Molecular characterization of the gene encoding 2-keto-3-deoxy-gluconate kinase (kdgK) from Serratia marcescens KCTC 2172.</title>
        <authorList>
            <person name="Yoo J.-S."/>
            <person name="Lee Y.-S."/>
            <person name="Chung S.-Y."/>
            <person name="Choi Y.-L."/>
        </authorList>
    </citation>
    <scope>NUCLEOTIDE SEQUENCE</scope>
</reference>
<dbReference type="AlphaFoldDB" id="Q2Q5S8"/>